<comment type="caution">
    <text evidence="2">The sequence shown here is derived from an EMBL/GenBank/DDBJ whole genome shotgun (WGS) entry which is preliminary data.</text>
</comment>
<keyword evidence="3" id="KW-1185">Reference proteome</keyword>
<keyword evidence="1" id="KW-0812">Transmembrane</keyword>
<dbReference type="Proteomes" id="UP000824120">
    <property type="component" value="Chromosome 11"/>
</dbReference>
<feature type="transmembrane region" description="Helical" evidence="1">
    <location>
        <begin position="61"/>
        <end position="80"/>
    </location>
</feature>
<dbReference type="AlphaFoldDB" id="A0A9J5WSJ2"/>
<dbReference type="EMBL" id="JACXVP010000011">
    <property type="protein sequence ID" value="KAG5578231.1"/>
    <property type="molecule type" value="Genomic_DNA"/>
</dbReference>
<reference evidence="2 3" key="1">
    <citation type="submission" date="2020-09" db="EMBL/GenBank/DDBJ databases">
        <title>De no assembly of potato wild relative species, Solanum commersonii.</title>
        <authorList>
            <person name="Cho K."/>
        </authorList>
    </citation>
    <scope>NUCLEOTIDE SEQUENCE [LARGE SCALE GENOMIC DNA]</scope>
    <source>
        <strain evidence="2">LZ3.2</strain>
        <tissue evidence="2">Leaf</tissue>
    </source>
</reference>
<keyword evidence="1" id="KW-1133">Transmembrane helix</keyword>
<evidence type="ECO:0000313" key="2">
    <source>
        <dbReference type="EMBL" id="KAG5578231.1"/>
    </source>
</evidence>
<organism evidence="2 3">
    <name type="scientific">Solanum commersonii</name>
    <name type="common">Commerson's wild potato</name>
    <name type="synonym">Commerson's nightshade</name>
    <dbReference type="NCBI Taxonomy" id="4109"/>
    <lineage>
        <taxon>Eukaryota</taxon>
        <taxon>Viridiplantae</taxon>
        <taxon>Streptophyta</taxon>
        <taxon>Embryophyta</taxon>
        <taxon>Tracheophyta</taxon>
        <taxon>Spermatophyta</taxon>
        <taxon>Magnoliopsida</taxon>
        <taxon>eudicotyledons</taxon>
        <taxon>Gunneridae</taxon>
        <taxon>Pentapetalae</taxon>
        <taxon>asterids</taxon>
        <taxon>lamiids</taxon>
        <taxon>Solanales</taxon>
        <taxon>Solanaceae</taxon>
        <taxon>Solanoideae</taxon>
        <taxon>Solaneae</taxon>
        <taxon>Solanum</taxon>
    </lineage>
</organism>
<feature type="transmembrane region" description="Helical" evidence="1">
    <location>
        <begin position="20"/>
        <end position="40"/>
    </location>
</feature>
<name>A0A9J5WSJ2_SOLCO</name>
<protein>
    <submittedName>
        <fullName evidence="2">Uncharacterized protein</fullName>
    </submittedName>
</protein>
<feature type="transmembrane region" description="Helical" evidence="1">
    <location>
        <begin position="86"/>
        <end position="106"/>
    </location>
</feature>
<keyword evidence="1" id="KW-0472">Membrane</keyword>
<proteinExistence type="predicted"/>
<evidence type="ECO:0000313" key="3">
    <source>
        <dbReference type="Proteomes" id="UP000824120"/>
    </source>
</evidence>
<sequence>MGNFTVTFRDLYVCCNSPVIDYFGFSYSLLGLSISPFFFLHVHQFSLRPREDEEAFGEEQFFTAVTSSLLSLPTIILESVLSERSIFHSIGLSFLSILVISWVYYFKEIGENCKHEMPKWSRSLKFKQSIKFIHQASFLVRMNDKTQSDIEDSLYVLKIR</sequence>
<accession>A0A9J5WSJ2</accession>
<evidence type="ECO:0000256" key="1">
    <source>
        <dbReference type="SAM" id="Phobius"/>
    </source>
</evidence>
<gene>
    <name evidence="2" type="ORF">H5410_058365</name>
</gene>